<proteinExistence type="predicted"/>
<keyword evidence="2" id="KW-1185">Reference proteome</keyword>
<protein>
    <submittedName>
        <fullName evidence="1">Uncharacterized protein</fullName>
    </submittedName>
</protein>
<dbReference type="AlphaFoldDB" id="A0AAD8APQ8"/>
<gene>
    <name evidence="1" type="ORF">Bpfe_030453</name>
</gene>
<dbReference type="EMBL" id="JASAOG010000350">
    <property type="protein sequence ID" value="KAK0040124.1"/>
    <property type="molecule type" value="Genomic_DNA"/>
</dbReference>
<evidence type="ECO:0000313" key="2">
    <source>
        <dbReference type="Proteomes" id="UP001233172"/>
    </source>
</evidence>
<evidence type="ECO:0000313" key="1">
    <source>
        <dbReference type="EMBL" id="KAK0040124.1"/>
    </source>
</evidence>
<reference evidence="1" key="2">
    <citation type="submission" date="2023-04" db="EMBL/GenBank/DDBJ databases">
        <authorList>
            <person name="Bu L."/>
            <person name="Lu L."/>
            <person name="Laidemitt M.R."/>
            <person name="Zhang S.M."/>
            <person name="Mutuku M."/>
            <person name="Mkoji G."/>
            <person name="Steinauer M."/>
            <person name="Loker E.S."/>
        </authorList>
    </citation>
    <scope>NUCLEOTIDE SEQUENCE</scope>
    <source>
        <strain evidence="1">KasaAsao</strain>
        <tissue evidence="1">Whole Snail</tissue>
    </source>
</reference>
<organism evidence="1 2">
    <name type="scientific">Biomphalaria pfeifferi</name>
    <name type="common">Bloodfluke planorb</name>
    <name type="synonym">Freshwater snail</name>
    <dbReference type="NCBI Taxonomy" id="112525"/>
    <lineage>
        <taxon>Eukaryota</taxon>
        <taxon>Metazoa</taxon>
        <taxon>Spiralia</taxon>
        <taxon>Lophotrochozoa</taxon>
        <taxon>Mollusca</taxon>
        <taxon>Gastropoda</taxon>
        <taxon>Heterobranchia</taxon>
        <taxon>Euthyneura</taxon>
        <taxon>Panpulmonata</taxon>
        <taxon>Hygrophila</taxon>
        <taxon>Lymnaeoidea</taxon>
        <taxon>Planorbidae</taxon>
        <taxon>Biomphalaria</taxon>
    </lineage>
</organism>
<accession>A0AAD8APQ8</accession>
<sequence length="138" mass="15578">MSGQLTSVRYMVHLVTRLFNALALYEGQSVDGTFLLLQCSVWITQFKQPDQLELLQIHYRTFPSLLNCQRSAMVMKVAFLLASCLLFESLTTVSGYEEDKCYGPAYPEDGYEVQTTFSPVDGVDPAPYVQEAAFGRRD</sequence>
<name>A0AAD8APQ8_BIOPF</name>
<reference evidence="1" key="1">
    <citation type="journal article" date="2023" name="PLoS Negl. Trop. Dis.">
        <title>A genome sequence for Biomphalaria pfeifferi, the major vector snail for the human-infecting parasite Schistosoma mansoni.</title>
        <authorList>
            <person name="Bu L."/>
            <person name="Lu L."/>
            <person name="Laidemitt M.R."/>
            <person name="Zhang S.M."/>
            <person name="Mutuku M."/>
            <person name="Mkoji G."/>
            <person name="Steinauer M."/>
            <person name="Loker E.S."/>
        </authorList>
    </citation>
    <scope>NUCLEOTIDE SEQUENCE</scope>
    <source>
        <strain evidence="1">KasaAsao</strain>
    </source>
</reference>
<dbReference type="Proteomes" id="UP001233172">
    <property type="component" value="Unassembled WGS sequence"/>
</dbReference>
<comment type="caution">
    <text evidence="1">The sequence shown here is derived from an EMBL/GenBank/DDBJ whole genome shotgun (WGS) entry which is preliminary data.</text>
</comment>